<dbReference type="EMBL" id="JBAFSM010000032">
    <property type="protein sequence ID" value="MEG3438646.1"/>
    <property type="molecule type" value="Genomic_DNA"/>
</dbReference>
<sequence length="374" mass="41726">MAEPIYQNPENAPLRSVHTTNFPAILQQLGISLVISTYQAGKVIVARADGNTLNTHFRVFQKPMGLAVDYGRMAIGCAYGIWELRNMPAVARKLEPIDKHDGCYLPRRSHITGDIDIHEMAWSGKELWFVNTRFSCLCTLDDEHSFIPRWRPKFISALTPEDRCHLNGLAMVNDRPKYVTALGKTDTLNGWREKKANGGVLLDVDTGESIATGLSMPHSPRWYRDRLWVLESGNGSLARVDRTTGKLETIALLPGFTRGFDFWGDVAFIGLSQVRETAVFSGIPLTERLTERTCGVWVVHIETGQTIAFLRFEDAVQEIFAVQVLPGLRFPEIIDGDETLLGTSYALPDSALAEVPAERKQIVSRPARAREGFG</sequence>
<evidence type="ECO:0000259" key="1">
    <source>
        <dbReference type="Pfam" id="PF16261"/>
    </source>
</evidence>
<feature type="domain" description="Conserved hypothetical protein CHP03032" evidence="1">
    <location>
        <begin position="21"/>
        <end position="334"/>
    </location>
</feature>
<dbReference type="RefSeq" id="WP_332866129.1">
    <property type="nucleotide sequence ID" value="NZ_JBAFSM010000032.1"/>
</dbReference>
<gene>
    <name evidence="2" type="ORF">V0288_16050</name>
</gene>
<dbReference type="SUPFAM" id="SSF63825">
    <property type="entry name" value="YWTD domain"/>
    <property type="match status" value="1"/>
</dbReference>
<accession>A0AAW9QWW9</accession>
<protein>
    <submittedName>
        <fullName evidence="2">TIGR03032 family protein</fullName>
    </submittedName>
</protein>
<name>A0AAW9QWW9_9CHRO</name>
<dbReference type="Proteomes" id="UP001328733">
    <property type="component" value="Unassembled WGS sequence"/>
</dbReference>
<evidence type="ECO:0000313" key="2">
    <source>
        <dbReference type="EMBL" id="MEG3438646.1"/>
    </source>
</evidence>
<organism evidence="2 3">
    <name type="scientific">Pannus brasiliensis CCIBt3594</name>
    <dbReference type="NCBI Taxonomy" id="1427578"/>
    <lineage>
        <taxon>Bacteria</taxon>
        <taxon>Bacillati</taxon>
        <taxon>Cyanobacteriota</taxon>
        <taxon>Cyanophyceae</taxon>
        <taxon>Oscillatoriophycideae</taxon>
        <taxon>Chroococcales</taxon>
        <taxon>Microcystaceae</taxon>
        <taxon>Pannus</taxon>
    </lineage>
</organism>
<evidence type="ECO:0000313" key="3">
    <source>
        <dbReference type="Proteomes" id="UP001328733"/>
    </source>
</evidence>
<proteinExistence type="predicted"/>
<comment type="caution">
    <text evidence="2">The sequence shown here is derived from an EMBL/GenBank/DDBJ whole genome shotgun (WGS) entry which is preliminary data.</text>
</comment>
<reference evidence="2 3" key="1">
    <citation type="submission" date="2024-01" db="EMBL/GenBank/DDBJ databases">
        <title>Genomic insights into the taxonomy and metabolism of the cyanobacterium Pannus brasiliensis CCIBt3594.</title>
        <authorList>
            <person name="Machado M."/>
            <person name="Botero N.B."/>
            <person name="Andreote A.P.D."/>
            <person name="Feitosa A.M.T."/>
            <person name="Popin R."/>
            <person name="Sivonen K."/>
            <person name="Fiore M.F."/>
        </authorList>
    </citation>
    <scope>NUCLEOTIDE SEQUENCE [LARGE SCALE GENOMIC DNA]</scope>
    <source>
        <strain evidence="2 3">CCIBt3594</strain>
    </source>
</reference>
<dbReference type="AlphaFoldDB" id="A0AAW9QWW9"/>
<dbReference type="Pfam" id="PF16261">
    <property type="entry name" value="DUF4915"/>
    <property type="match status" value="1"/>
</dbReference>
<dbReference type="NCBIfam" id="TIGR03032">
    <property type="entry name" value="TIGR03032 family protein"/>
    <property type="match status" value="1"/>
</dbReference>
<keyword evidence="3" id="KW-1185">Reference proteome</keyword>
<dbReference type="InterPro" id="IPR017481">
    <property type="entry name" value="CHP03032"/>
</dbReference>